<reference evidence="2 3" key="1">
    <citation type="submission" date="2023-03" db="EMBL/GenBank/DDBJ databases">
        <title>High-quality genome of Scylla paramamosain provides insights in environmental adaptation.</title>
        <authorList>
            <person name="Zhang L."/>
        </authorList>
    </citation>
    <scope>NUCLEOTIDE SEQUENCE [LARGE SCALE GENOMIC DNA]</scope>
    <source>
        <strain evidence="2">LZ_2023a</strain>
        <tissue evidence="2">Muscle</tissue>
    </source>
</reference>
<dbReference type="EMBL" id="JARAKH010000037">
    <property type="protein sequence ID" value="KAK8383383.1"/>
    <property type="molecule type" value="Genomic_DNA"/>
</dbReference>
<protein>
    <submittedName>
        <fullName evidence="2">Uncharacterized protein</fullName>
    </submittedName>
</protein>
<sequence length="187" mass="20624">MMRVQKEKGANKESKDLPDREGLRANKDLPDRGAKGRPRTCRIKRTTGAKGRARISRTERVSGAKGRARQGGGDNKKRIPADKNKRMMDVLSAVCNNATIYRPFVKLSLFSDIIGVKGMPVEKLSQLMTAPKRDNKGSVFDRVSSKALKKLVAIEPNGLAVSETMEEEGEDDSKKKGTREAAALRSR</sequence>
<evidence type="ECO:0000313" key="3">
    <source>
        <dbReference type="Proteomes" id="UP001487740"/>
    </source>
</evidence>
<organism evidence="2 3">
    <name type="scientific">Scylla paramamosain</name>
    <name type="common">Mud crab</name>
    <dbReference type="NCBI Taxonomy" id="85552"/>
    <lineage>
        <taxon>Eukaryota</taxon>
        <taxon>Metazoa</taxon>
        <taxon>Ecdysozoa</taxon>
        <taxon>Arthropoda</taxon>
        <taxon>Crustacea</taxon>
        <taxon>Multicrustacea</taxon>
        <taxon>Malacostraca</taxon>
        <taxon>Eumalacostraca</taxon>
        <taxon>Eucarida</taxon>
        <taxon>Decapoda</taxon>
        <taxon>Pleocyemata</taxon>
        <taxon>Brachyura</taxon>
        <taxon>Eubrachyura</taxon>
        <taxon>Portunoidea</taxon>
        <taxon>Portunidae</taxon>
        <taxon>Portuninae</taxon>
        <taxon>Scylla</taxon>
    </lineage>
</organism>
<comment type="caution">
    <text evidence="2">The sequence shown here is derived from an EMBL/GenBank/DDBJ whole genome shotgun (WGS) entry which is preliminary data.</text>
</comment>
<proteinExistence type="predicted"/>
<dbReference type="Proteomes" id="UP001487740">
    <property type="component" value="Unassembled WGS sequence"/>
</dbReference>
<feature type="compositionally biased region" description="Basic residues" evidence="1">
    <location>
        <begin position="35"/>
        <end position="55"/>
    </location>
</feature>
<gene>
    <name evidence="2" type="ORF">O3P69_019042</name>
</gene>
<evidence type="ECO:0000256" key="1">
    <source>
        <dbReference type="SAM" id="MobiDB-lite"/>
    </source>
</evidence>
<keyword evidence="3" id="KW-1185">Reference proteome</keyword>
<feature type="compositionally biased region" description="Basic and acidic residues" evidence="1">
    <location>
        <begin position="1"/>
        <end position="34"/>
    </location>
</feature>
<accession>A0AAW0T757</accession>
<feature type="region of interest" description="Disordered" evidence="1">
    <location>
        <begin position="1"/>
        <end position="79"/>
    </location>
</feature>
<evidence type="ECO:0000313" key="2">
    <source>
        <dbReference type="EMBL" id="KAK8383383.1"/>
    </source>
</evidence>
<name>A0AAW0T757_SCYPA</name>
<dbReference type="AlphaFoldDB" id="A0AAW0T757"/>
<feature type="region of interest" description="Disordered" evidence="1">
    <location>
        <begin position="162"/>
        <end position="187"/>
    </location>
</feature>